<dbReference type="CDD" id="cd00170">
    <property type="entry name" value="SEC14"/>
    <property type="match status" value="3"/>
</dbReference>
<dbReference type="Pfam" id="PF00650">
    <property type="entry name" value="CRAL_TRIO"/>
    <property type="match status" value="3"/>
</dbReference>
<name>A0A8J6L3H8_TENMO</name>
<proteinExistence type="predicted"/>
<feature type="domain" description="CRAL-TRIO" evidence="1">
    <location>
        <begin position="476"/>
        <end position="637"/>
    </location>
</feature>
<dbReference type="Proteomes" id="UP000719412">
    <property type="component" value="Unassembled WGS sequence"/>
</dbReference>
<dbReference type="SUPFAM" id="SSF46938">
    <property type="entry name" value="CRAL/TRIO N-terminal domain"/>
    <property type="match status" value="2"/>
</dbReference>
<dbReference type="PROSITE" id="PS50191">
    <property type="entry name" value="CRAL_TRIO"/>
    <property type="match status" value="3"/>
</dbReference>
<evidence type="ECO:0000259" key="1">
    <source>
        <dbReference type="PROSITE" id="PS50191"/>
    </source>
</evidence>
<sequence>MALFKFEEHVYKSMLQVYDRTEESMKEDVQRLKEWIKTQPHLPEVMDDKRIENLFLLAKCSIEKAKQKIDNYYTIRSLIPEFYDKSNPETFESKQVMEAVYVIPLPMLTKEMYRVNVFKVKNKDIMNILSPCNVAGYEFNMFELRLAEDYMFGDVIIFDVENVGWEYIKKLTPSMCIKNLAPYEKVYSLPLKAIYMINATPMVQTVMNILKGILKQKIFERIHVYQDTSILHERFPKELLPTEYGGTGPSLEELDRIYRGKYVEYKDRFDQLDKLRVDESLRPDPLQNDEILGFHEEEVRVTTLLEEEYSMRYVANLIAKHHSSLIAWSDDLTRQDLTFEGQGKDENDVPIQEMSVFLAIRSEKQENHCNMKQGLASNLLMDVSLPVEGQERDLQVSIFLQGSKGTVWWWLSNVTGRNLFQWSHSVDPLTYNKIIENFLIMNKCSIERTKEKIDMYYTVRSTLEDIYGSINPHLPHMQESMEIFSIVPHPKLTKEMNRVFFSKVRKENLMDKLQPENCLRFVINLQEIRIREDVAFGDILVGDWNGVCASFITKISPTMLYKTLVVVYEKVFSARLKAVYCINMHPISIKIMELAKKIMKPKLAARIHILPNAEELKQHIPEDILPKEFGGTGSSFDELHDPTNKCAPLVGGISVHYVTRQAVLVDLVSNRFTSMFNEAAISLPRRQQPEVIPVVQFKNKIQSHQLKRSFLITLNLSVLKMKPQQFVKIDDNIIGFVARMYERTEKSLIEDVQKLKDWMQTQPHFPEILDDKRIENFFLLNKCSMEKTKQAIDMYYTIRTLIPDMFENIHPNLPQMQELLDIAYCTILPRLTDDMYRVFAFKMRNEHLIDKMEPHNVMGLLHNIQELRLKEDVMFGDIVILDLKGINMGYVAKLTPSIVSKFLTIYEKVFSMRIKAVYIINSQSFINTVLNILKTIMKPKLFDRIHVCQDTSILSNIPKEILPEDYGGDESSLEQLQGEHSKSGFT</sequence>
<dbReference type="PANTHER" id="PTHR10174">
    <property type="entry name" value="ALPHA-TOCOPHEROL TRANSFER PROTEIN-RELATED"/>
    <property type="match status" value="1"/>
</dbReference>
<dbReference type="InterPro" id="IPR036865">
    <property type="entry name" value="CRAL-TRIO_dom_sf"/>
</dbReference>
<comment type="caution">
    <text evidence="2">The sequence shown here is derived from an EMBL/GenBank/DDBJ whole genome shotgun (WGS) entry which is preliminary data.</text>
</comment>
<reference evidence="2" key="1">
    <citation type="journal article" date="2020" name="J Insects Food Feed">
        <title>The yellow mealworm (Tenebrio molitor) genome: a resource for the emerging insects as food and feed industry.</title>
        <authorList>
            <person name="Eriksson T."/>
            <person name="Andere A."/>
            <person name="Kelstrup H."/>
            <person name="Emery V."/>
            <person name="Picard C."/>
        </authorList>
    </citation>
    <scope>NUCLEOTIDE SEQUENCE</scope>
    <source>
        <strain evidence="2">Stoneville</strain>
        <tissue evidence="2">Whole head</tissue>
    </source>
</reference>
<evidence type="ECO:0000313" key="3">
    <source>
        <dbReference type="Proteomes" id="UP000719412"/>
    </source>
</evidence>
<organism evidence="2 3">
    <name type="scientific">Tenebrio molitor</name>
    <name type="common">Yellow mealworm beetle</name>
    <dbReference type="NCBI Taxonomy" id="7067"/>
    <lineage>
        <taxon>Eukaryota</taxon>
        <taxon>Metazoa</taxon>
        <taxon>Ecdysozoa</taxon>
        <taxon>Arthropoda</taxon>
        <taxon>Hexapoda</taxon>
        <taxon>Insecta</taxon>
        <taxon>Pterygota</taxon>
        <taxon>Neoptera</taxon>
        <taxon>Endopterygota</taxon>
        <taxon>Coleoptera</taxon>
        <taxon>Polyphaga</taxon>
        <taxon>Cucujiformia</taxon>
        <taxon>Tenebrionidae</taxon>
        <taxon>Tenebrio</taxon>
    </lineage>
</organism>
<dbReference type="EMBL" id="JABDTM020027536">
    <property type="protein sequence ID" value="KAH0810354.1"/>
    <property type="molecule type" value="Genomic_DNA"/>
</dbReference>
<evidence type="ECO:0000313" key="2">
    <source>
        <dbReference type="EMBL" id="KAH0810354.1"/>
    </source>
</evidence>
<reference evidence="2" key="2">
    <citation type="submission" date="2021-08" db="EMBL/GenBank/DDBJ databases">
        <authorList>
            <person name="Eriksson T."/>
        </authorList>
    </citation>
    <scope>NUCLEOTIDE SEQUENCE</scope>
    <source>
        <strain evidence="2">Stoneville</strain>
        <tissue evidence="2">Whole head</tissue>
    </source>
</reference>
<feature type="domain" description="CRAL-TRIO" evidence="1">
    <location>
        <begin position="879"/>
        <end position="974"/>
    </location>
</feature>
<dbReference type="Gene3D" id="3.40.525.10">
    <property type="entry name" value="CRAL-TRIO lipid binding domain"/>
    <property type="match status" value="3"/>
</dbReference>
<protein>
    <recommendedName>
        <fullName evidence="1">CRAL-TRIO domain-containing protein</fullName>
    </recommendedName>
</protein>
<dbReference type="SMART" id="SM00516">
    <property type="entry name" value="SEC14"/>
    <property type="match status" value="3"/>
</dbReference>
<dbReference type="GO" id="GO:1902936">
    <property type="term" value="F:phosphatidylinositol bisphosphate binding"/>
    <property type="evidence" value="ECO:0007669"/>
    <property type="project" value="TreeGrafter"/>
</dbReference>
<dbReference type="SUPFAM" id="SSF52087">
    <property type="entry name" value="CRAL/TRIO domain"/>
    <property type="match status" value="3"/>
</dbReference>
<accession>A0A8J6L3H8</accession>
<dbReference type="PANTHER" id="PTHR10174:SF222">
    <property type="entry name" value="GH10083P-RELATED"/>
    <property type="match status" value="1"/>
</dbReference>
<dbReference type="GO" id="GO:0016020">
    <property type="term" value="C:membrane"/>
    <property type="evidence" value="ECO:0007669"/>
    <property type="project" value="TreeGrafter"/>
</dbReference>
<feature type="domain" description="CRAL-TRIO" evidence="1">
    <location>
        <begin position="65"/>
        <end position="252"/>
    </location>
</feature>
<keyword evidence="3" id="KW-1185">Reference proteome</keyword>
<dbReference type="AlphaFoldDB" id="A0A8J6L3H8"/>
<gene>
    <name evidence="2" type="ORF">GEV33_012436</name>
</gene>
<dbReference type="InterPro" id="IPR036273">
    <property type="entry name" value="CRAL/TRIO_N_dom_sf"/>
</dbReference>
<dbReference type="InterPro" id="IPR001251">
    <property type="entry name" value="CRAL-TRIO_dom"/>
</dbReference>